<proteinExistence type="inferred from homology"/>
<dbReference type="InterPro" id="IPR017871">
    <property type="entry name" value="ABC_transporter-like_CS"/>
</dbReference>
<dbReference type="SUPFAM" id="SSF52540">
    <property type="entry name" value="P-loop containing nucleoside triphosphate hydrolases"/>
    <property type="match status" value="2"/>
</dbReference>
<protein>
    <submittedName>
        <fullName evidence="12">Uncharacterized protein</fullName>
    </submittedName>
</protein>
<feature type="transmembrane region" description="Helical" evidence="9">
    <location>
        <begin position="526"/>
        <end position="547"/>
    </location>
</feature>
<evidence type="ECO:0000313" key="13">
    <source>
        <dbReference type="Proteomes" id="UP000663854"/>
    </source>
</evidence>
<evidence type="ECO:0000256" key="4">
    <source>
        <dbReference type="ARBA" id="ARBA00022692"/>
    </source>
</evidence>
<feature type="domain" description="ABC transmembrane type-1" evidence="11">
    <location>
        <begin position="378"/>
        <end position="665"/>
    </location>
</feature>
<dbReference type="FunFam" id="3.40.50.300:FF:000604">
    <property type="entry name" value="ABC transporter B family member 28"/>
    <property type="match status" value="1"/>
</dbReference>
<accession>A0A815EKK7</accession>
<dbReference type="Gene3D" id="1.20.1560.10">
    <property type="entry name" value="ABC transporter type 1, transmembrane domain"/>
    <property type="match status" value="1"/>
</dbReference>
<dbReference type="PANTHER" id="PTHR43394:SF27">
    <property type="entry name" value="ATP-DEPENDENT TRANSLOCASE ABCB1-LIKE"/>
    <property type="match status" value="1"/>
</dbReference>
<evidence type="ECO:0000256" key="8">
    <source>
        <dbReference type="ARBA" id="ARBA00023136"/>
    </source>
</evidence>
<evidence type="ECO:0000259" key="10">
    <source>
        <dbReference type="PROSITE" id="PS50893"/>
    </source>
</evidence>
<dbReference type="GO" id="GO:0090374">
    <property type="term" value="P:oligopeptide export from mitochondrion"/>
    <property type="evidence" value="ECO:0007669"/>
    <property type="project" value="TreeGrafter"/>
</dbReference>
<comment type="caution">
    <text evidence="12">The sequence shown here is derived from an EMBL/GenBank/DDBJ whole genome shotgun (WGS) entry which is preliminary data.</text>
</comment>
<dbReference type="SUPFAM" id="SSF90123">
    <property type="entry name" value="ABC transporter transmembrane region"/>
    <property type="match status" value="1"/>
</dbReference>
<dbReference type="PROSITE" id="PS00211">
    <property type="entry name" value="ABC_TRANSPORTER_1"/>
    <property type="match status" value="2"/>
</dbReference>
<dbReference type="CDD" id="cd03249">
    <property type="entry name" value="ABC_MTABC3_MDL1_MDL2"/>
    <property type="match status" value="1"/>
</dbReference>
<dbReference type="Pfam" id="PF00664">
    <property type="entry name" value="ABC_membrane"/>
    <property type="match status" value="1"/>
</dbReference>
<organism evidence="12 13">
    <name type="scientific">Rotaria sordida</name>
    <dbReference type="NCBI Taxonomy" id="392033"/>
    <lineage>
        <taxon>Eukaryota</taxon>
        <taxon>Metazoa</taxon>
        <taxon>Spiralia</taxon>
        <taxon>Gnathifera</taxon>
        <taxon>Rotifera</taxon>
        <taxon>Eurotatoria</taxon>
        <taxon>Bdelloidea</taxon>
        <taxon>Philodinida</taxon>
        <taxon>Philodinidae</taxon>
        <taxon>Rotaria</taxon>
    </lineage>
</organism>
<dbReference type="AlphaFoldDB" id="A0A815EKK7"/>
<sequence>MNELMTYSKAGQIAQEVFSSLRTVLSLNGKARGAAASVFRLIDEGNDASVNEIDVWKENTEAIDNINGDIEFDNINFSYPSRKDVQVLRNLSLLARAGQTTALVGSSGCGKSTCISLFLRYYEPSSGRIMIDGRPITDYNVKQLRQNIGVVSQEPILFGMSIYENIRFGKVNATQAEIEQAAREANAHHFIMQLPDKYETLVGERGIQLSGGEKQRIALARALVKQPTFLLLDEATNALDNISEKIVQEALDRACKGRTTIVIAHRLTTIQNAHHIYVLDNGSVIEQGTHETLMAKEGGKYQSMVKCQQIERINDDQDDMMSIQKTTEEDEKSIFECSRLLSDSQIVDVNKKTTRPFRRRFVFLRLLSMTSPEWITILIGCIACVLNGAVQPLFAFLLTQIVESFKYCLTSERRRYVLGASLFFLLVGGLVWILHFFQYTAFTIAGLKLTHRIRSKAFACLLRQEIAYFDQPENGSGAICARLSSDASAIQEMTSTRLGAICEAVALSFFGILFGCFISWQLTLIVFAPLFFLFLIVYGQVILLSWVTQQSGLINGQASMLVVEIIHNMHTVKHLSIEKEVLRQYSEFIHQVFILSWKSSILFSITCGICWALYGYSTALLYWRTYDLFEKNELASNRVIKVFAFAAFSIQTLKTIGLMSSRIATSISAAEAFFDLFDRKPTIDNTSTEGRELLIDGNDIRQLNLHWIRSQFGLISQEPILFDLTIAENISYGLENVPMEDIINAARKANIHQFIEQLPQGYETKVGMKGSFLSGGEKQRIAIARILLRRPKVLLLDEATSAMDSHNEQIVQEALEQAQTEDSSRTSLIIAHRLSTIRSCDLICVLDRGHIVESGTHTELIQQCGAYYRMLTQNNLQ</sequence>
<feature type="transmembrane region" description="Helical" evidence="9">
    <location>
        <begin position="422"/>
        <end position="447"/>
    </location>
</feature>
<name>A0A815EKK7_9BILA</name>
<evidence type="ECO:0000256" key="2">
    <source>
        <dbReference type="ARBA" id="ARBA00007577"/>
    </source>
</evidence>
<dbReference type="PANTHER" id="PTHR43394">
    <property type="entry name" value="ATP-DEPENDENT PERMEASE MDL1, MITOCHONDRIAL"/>
    <property type="match status" value="1"/>
</dbReference>
<dbReference type="InterPro" id="IPR039421">
    <property type="entry name" value="Type_1_exporter"/>
</dbReference>
<feature type="transmembrane region" description="Helical" evidence="9">
    <location>
        <begin position="498"/>
        <end position="520"/>
    </location>
</feature>
<dbReference type="InterPro" id="IPR011527">
    <property type="entry name" value="ABC1_TM_dom"/>
</dbReference>
<evidence type="ECO:0000256" key="9">
    <source>
        <dbReference type="SAM" id="Phobius"/>
    </source>
</evidence>
<evidence type="ECO:0000256" key="6">
    <source>
        <dbReference type="ARBA" id="ARBA00022840"/>
    </source>
</evidence>
<dbReference type="GO" id="GO:0005524">
    <property type="term" value="F:ATP binding"/>
    <property type="evidence" value="ECO:0007669"/>
    <property type="project" value="UniProtKB-KW"/>
</dbReference>
<dbReference type="InterPro" id="IPR036640">
    <property type="entry name" value="ABC1_TM_sf"/>
</dbReference>
<dbReference type="CDD" id="cd18578">
    <property type="entry name" value="ABC_6TM_Pgp_ABCB1_D2_like"/>
    <property type="match status" value="1"/>
</dbReference>
<dbReference type="FunFam" id="3.40.50.300:FF:000205">
    <property type="entry name" value="ABC transporter B family member 4"/>
    <property type="match status" value="1"/>
</dbReference>
<keyword evidence="5" id="KW-0547">Nucleotide-binding</keyword>
<evidence type="ECO:0000256" key="5">
    <source>
        <dbReference type="ARBA" id="ARBA00022741"/>
    </source>
</evidence>
<evidence type="ECO:0000313" key="12">
    <source>
        <dbReference type="EMBL" id="CAF1307790.1"/>
    </source>
</evidence>
<evidence type="ECO:0000256" key="7">
    <source>
        <dbReference type="ARBA" id="ARBA00022989"/>
    </source>
</evidence>
<dbReference type="GO" id="GO:0005743">
    <property type="term" value="C:mitochondrial inner membrane"/>
    <property type="evidence" value="ECO:0007669"/>
    <property type="project" value="TreeGrafter"/>
</dbReference>
<feature type="domain" description="ABC transporter" evidence="10">
    <location>
        <begin position="623"/>
        <end position="873"/>
    </location>
</feature>
<feature type="domain" description="ABC transporter" evidence="10">
    <location>
        <begin position="70"/>
        <end position="306"/>
    </location>
</feature>
<dbReference type="PROSITE" id="PS50893">
    <property type="entry name" value="ABC_TRANSPORTER_2"/>
    <property type="match status" value="2"/>
</dbReference>
<comment type="subcellular location">
    <subcellularLocation>
        <location evidence="1">Membrane</location>
        <topology evidence="1">Multi-pass membrane protein</topology>
    </subcellularLocation>
</comment>
<feature type="transmembrane region" description="Helical" evidence="9">
    <location>
        <begin position="374"/>
        <end position="402"/>
    </location>
</feature>
<keyword evidence="6" id="KW-0067">ATP-binding</keyword>
<dbReference type="GO" id="GO:0016887">
    <property type="term" value="F:ATP hydrolysis activity"/>
    <property type="evidence" value="ECO:0007669"/>
    <property type="project" value="InterPro"/>
</dbReference>
<keyword evidence="4 9" id="KW-0812">Transmembrane</keyword>
<dbReference type="PROSITE" id="PS50929">
    <property type="entry name" value="ABC_TM1F"/>
    <property type="match status" value="1"/>
</dbReference>
<comment type="similarity">
    <text evidence="2">Belongs to the ABC transporter superfamily. ABCB family. Multidrug resistance exporter (TC 3.A.1.201) subfamily.</text>
</comment>
<dbReference type="InterPro" id="IPR003439">
    <property type="entry name" value="ABC_transporter-like_ATP-bd"/>
</dbReference>
<dbReference type="Gene3D" id="3.40.50.300">
    <property type="entry name" value="P-loop containing nucleotide triphosphate hydrolases"/>
    <property type="match status" value="2"/>
</dbReference>
<keyword evidence="3" id="KW-0813">Transport</keyword>
<dbReference type="Pfam" id="PF00005">
    <property type="entry name" value="ABC_tran"/>
    <property type="match status" value="2"/>
</dbReference>
<evidence type="ECO:0000259" key="11">
    <source>
        <dbReference type="PROSITE" id="PS50929"/>
    </source>
</evidence>
<dbReference type="EMBL" id="CAJNOH010002725">
    <property type="protein sequence ID" value="CAF1307790.1"/>
    <property type="molecule type" value="Genomic_DNA"/>
</dbReference>
<dbReference type="SMART" id="SM00382">
    <property type="entry name" value="AAA"/>
    <property type="match status" value="2"/>
</dbReference>
<dbReference type="InterPro" id="IPR027417">
    <property type="entry name" value="P-loop_NTPase"/>
</dbReference>
<reference evidence="12" key="1">
    <citation type="submission" date="2021-02" db="EMBL/GenBank/DDBJ databases">
        <authorList>
            <person name="Nowell W R."/>
        </authorList>
    </citation>
    <scope>NUCLEOTIDE SEQUENCE</scope>
</reference>
<gene>
    <name evidence="12" type="ORF">PYM288_LOCUS30254</name>
</gene>
<dbReference type="InterPro" id="IPR003593">
    <property type="entry name" value="AAA+_ATPase"/>
</dbReference>
<dbReference type="Proteomes" id="UP000663854">
    <property type="component" value="Unassembled WGS sequence"/>
</dbReference>
<keyword evidence="7 9" id="KW-1133">Transmembrane helix</keyword>
<dbReference type="GO" id="GO:0015421">
    <property type="term" value="F:ABC-type oligopeptide transporter activity"/>
    <property type="evidence" value="ECO:0007669"/>
    <property type="project" value="TreeGrafter"/>
</dbReference>
<evidence type="ECO:0000256" key="3">
    <source>
        <dbReference type="ARBA" id="ARBA00022448"/>
    </source>
</evidence>
<feature type="transmembrane region" description="Helical" evidence="9">
    <location>
        <begin position="601"/>
        <end position="623"/>
    </location>
</feature>
<keyword evidence="8 9" id="KW-0472">Membrane</keyword>
<evidence type="ECO:0000256" key="1">
    <source>
        <dbReference type="ARBA" id="ARBA00004141"/>
    </source>
</evidence>